<dbReference type="Pfam" id="PF11902">
    <property type="entry name" value="DUF3422"/>
    <property type="match status" value="1"/>
</dbReference>
<dbReference type="Proteomes" id="UP000243535">
    <property type="component" value="Unassembled WGS sequence"/>
</dbReference>
<dbReference type="OrthoDB" id="9767470at2"/>
<evidence type="ECO:0000256" key="1">
    <source>
        <dbReference type="SAM" id="Phobius"/>
    </source>
</evidence>
<keyword evidence="3" id="KW-1185">Reference proteome</keyword>
<gene>
    <name evidence="2" type="ORF">Ga0061063_1538</name>
</gene>
<feature type="transmembrane region" description="Helical" evidence="1">
    <location>
        <begin position="402"/>
        <end position="421"/>
    </location>
</feature>
<keyword evidence="1" id="KW-0812">Transmembrane</keyword>
<dbReference type="STRING" id="375574.GCA_001418035_01327"/>
<proteinExistence type="predicted"/>
<evidence type="ECO:0000313" key="3">
    <source>
        <dbReference type="Proteomes" id="UP000243535"/>
    </source>
</evidence>
<feature type="transmembrane region" description="Helical" evidence="1">
    <location>
        <begin position="372"/>
        <end position="390"/>
    </location>
</feature>
<dbReference type="AlphaFoldDB" id="A0A0K6GWB1"/>
<reference evidence="3" key="1">
    <citation type="submission" date="2015-08" db="EMBL/GenBank/DDBJ databases">
        <authorList>
            <person name="Varghese N."/>
        </authorList>
    </citation>
    <scope>NUCLEOTIDE SEQUENCE [LARGE SCALE GENOMIC DNA]</scope>
    <source>
        <strain evidence="3">DSM 17901</strain>
    </source>
</reference>
<protein>
    <submittedName>
        <fullName evidence="2">Uncharacterized membrane-anchored protein</fullName>
    </submittedName>
</protein>
<sequence length="432" mass="47338">MQPLQSHPLRRALIDEAHARPHAAIATPSRITSLSLVFDRNGASAQFDALCQLAAALGLPAPEAGCAFYCAEHDGLQVRWLLHTEFARYTFIEAGPSADPFEMPALARIPDDWLGSLPGSLLTALHAAVLAGQDDEAPAAEIARRWFAGNELIGAEIGEGQALAYTDLKLHPDPRLAEGFSRYLVINRGMGPNQTGRMLQRLFEVETYRMLALLALPIAKRQIGELDTLGTALRGITGEMAGEGGRSDGALLGELTRLAMQVETLVAESQYRFTAARAYYQLVERRITELRESRLPGLQPFREFMERRLAPAMATCDTVAQRQDRLTGRLQRATLLLRTRVEVQHEEQNRALLASMDRRAGLQLRLQETVEGLSVGVLTYYLVGLLGYLLKAAKAAGLHLNVELATGVAIPVVAVGVWWGVERLRRSLAGHG</sequence>
<keyword evidence="1" id="KW-0472">Membrane</keyword>
<accession>A0A0K6GWB1</accession>
<name>A0A0K6GWB1_9NEIS</name>
<organism evidence="2 3">
    <name type="scientific">Gulbenkiania indica</name>
    <dbReference type="NCBI Taxonomy" id="375574"/>
    <lineage>
        <taxon>Bacteria</taxon>
        <taxon>Pseudomonadati</taxon>
        <taxon>Pseudomonadota</taxon>
        <taxon>Betaproteobacteria</taxon>
        <taxon>Neisseriales</taxon>
        <taxon>Chromobacteriaceae</taxon>
        <taxon>Gulbenkiania</taxon>
    </lineage>
</organism>
<dbReference type="InterPro" id="IPR021830">
    <property type="entry name" value="DUF3422"/>
</dbReference>
<keyword evidence="1" id="KW-1133">Transmembrane helix</keyword>
<dbReference type="RefSeq" id="WP_055434034.1">
    <property type="nucleotide sequence ID" value="NZ_CYHA01000003.1"/>
</dbReference>
<dbReference type="EMBL" id="CYHA01000003">
    <property type="protein sequence ID" value="CUA83027.1"/>
    <property type="molecule type" value="Genomic_DNA"/>
</dbReference>
<evidence type="ECO:0000313" key="2">
    <source>
        <dbReference type="EMBL" id="CUA83027.1"/>
    </source>
</evidence>